<gene>
    <name evidence="1" type="ORF">TIFTF001_025859</name>
</gene>
<dbReference type="EMBL" id="BTGU01000065">
    <property type="protein sequence ID" value="GMN56743.1"/>
    <property type="molecule type" value="Genomic_DNA"/>
</dbReference>
<dbReference type="Gramene" id="FCD_00024687-RA">
    <property type="protein sequence ID" value="FCD_00024687-RA:cds"/>
    <property type="gene ID" value="FCD_00024687"/>
</dbReference>
<sequence length="100" mass="11333">MDPTLLSPTSDVPTHFLLPLTVPPLAKPFNDLPPIRVKLRSSSNPPLTSTNLQPQLRSSACELSTFSSFSVGSSYLLRQQAVTARRWRFEISHQYLHRMR</sequence>
<comment type="caution">
    <text evidence="1">The sequence shown here is derived from an EMBL/GenBank/DDBJ whole genome shotgun (WGS) entry which is preliminary data.</text>
</comment>
<proteinExistence type="predicted"/>
<evidence type="ECO:0000313" key="2">
    <source>
        <dbReference type="Proteomes" id="UP001187192"/>
    </source>
</evidence>
<name>A0AA88AXF5_FICCA</name>
<dbReference type="Proteomes" id="UP001187192">
    <property type="component" value="Unassembled WGS sequence"/>
</dbReference>
<evidence type="ECO:0000313" key="1">
    <source>
        <dbReference type="EMBL" id="GMN56743.1"/>
    </source>
</evidence>
<organism evidence="1 2">
    <name type="scientific">Ficus carica</name>
    <name type="common">Common fig</name>
    <dbReference type="NCBI Taxonomy" id="3494"/>
    <lineage>
        <taxon>Eukaryota</taxon>
        <taxon>Viridiplantae</taxon>
        <taxon>Streptophyta</taxon>
        <taxon>Embryophyta</taxon>
        <taxon>Tracheophyta</taxon>
        <taxon>Spermatophyta</taxon>
        <taxon>Magnoliopsida</taxon>
        <taxon>eudicotyledons</taxon>
        <taxon>Gunneridae</taxon>
        <taxon>Pentapetalae</taxon>
        <taxon>rosids</taxon>
        <taxon>fabids</taxon>
        <taxon>Rosales</taxon>
        <taxon>Moraceae</taxon>
        <taxon>Ficeae</taxon>
        <taxon>Ficus</taxon>
    </lineage>
</organism>
<protein>
    <submittedName>
        <fullName evidence="1">Uncharacterized protein</fullName>
    </submittedName>
</protein>
<accession>A0AA88AXF5</accession>
<keyword evidence="2" id="KW-1185">Reference proteome</keyword>
<dbReference type="AlphaFoldDB" id="A0AA88AXF5"/>
<reference evidence="1" key="1">
    <citation type="submission" date="2023-07" db="EMBL/GenBank/DDBJ databases">
        <title>draft genome sequence of fig (Ficus carica).</title>
        <authorList>
            <person name="Takahashi T."/>
            <person name="Nishimura K."/>
        </authorList>
    </citation>
    <scope>NUCLEOTIDE SEQUENCE</scope>
</reference>